<dbReference type="CDD" id="cd05154">
    <property type="entry name" value="ACAD10_11_N-like"/>
    <property type="match status" value="1"/>
</dbReference>
<dbReference type="OrthoDB" id="191037at2759"/>
<dbReference type="EMBL" id="JAGMUU010000011">
    <property type="protein sequence ID" value="KAH7142779.1"/>
    <property type="molecule type" value="Genomic_DNA"/>
</dbReference>
<feature type="domain" description="Aminoglycoside phosphotransferase" evidence="1">
    <location>
        <begin position="40"/>
        <end position="263"/>
    </location>
</feature>
<dbReference type="Gene3D" id="3.90.1200.10">
    <property type="match status" value="1"/>
</dbReference>
<dbReference type="Proteomes" id="UP000717696">
    <property type="component" value="Unassembled WGS sequence"/>
</dbReference>
<dbReference type="Gene3D" id="3.30.200.20">
    <property type="entry name" value="Phosphorylase Kinase, domain 1"/>
    <property type="match status" value="1"/>
</dbReference>
<keyword evidence="2" id="KW-0418">Kinase</keyword>
<reference evidence="2" key="1">
    <citation type="journal article" date="2021" name="Nat. Commun.">
        <title>Genetic determinants of endophytism in the Arabidopsis root mycobiome.</title>
        <authorList>
            <person name="Mesny F."/>
            <person name="Miyauchi S."/>
            <person name="Thiergart T."/>
            <person name="Pickel B."/>
            <person name="Atanasova L."/>
            <person name="Karlsson M."/>
            <person name="Huettel B."/>
            <person name="Barry K.W."/>
            <person name="Haridas S."/>
            <person name="Chen C."/>
            <person name="Bauer D."/>
            <person name="Andreopoulos W."/>
            <person name="Pangilinan J."/>
            <person name="LaButti K."/>
            <person name="Riley R."/>
            <person name="Lipzen A."/>
            <person name="Clum A."/>
            <person name="Drula E."/>
            <person name="Henrissat B."/>
            <person name="Kohler A."/>
            <person name="Grigoriev I.V."/>
            <person name="Martin F.M."/>
            <person name="Hacquard S."/>
        </authorList>
    </citation>
    <scope>NUCLEOTIDE SEQUENCE</scope>
    <source>
        <strain evidence="2">MPI-CAGE-AT-0021</strain>
    </source>
</reference>
<keyword evidence="3" id="KW-1185">Reference proteome</keyword>
<gene>
    <name evidence="2" type="ORF">B0J13DRAFT_445284</name>
</gene>
<keyword evidence="2" id="KW-0808">Transferase</keyword>
<dbReference type="PANTHER" id="PTHR47829">
    <property type="entry name" value="HYDROLASE, PUTATIVE (AFU_ORTHOLOGUE AFUA_1G12880)-RELATED"/>
    <property type="match status" value="1"/>
</dbReference>
<dbReference type="SUPFAM" id="SSF56112">
    <property type="entry name" value="Protein kinase-like (PK-like)"/>
    <property type="match status" value="1"/>
</dbReference>
<evidence type="ECO:0000313" key="2">
    <source>
        <dbReference type="EMBL" id="KAH7142779.1"/>
    </source>
</evidence>
<dbReference type="InterPro" id="IPR002575">
    <property type="entry name" value="Aminoglycoside_PTrfase"/>
</dbReference>
<dbReference type="InterPro" id="IPR041726">
    <property type="entry name" value="ACAD10_11_N"/>
</dbReference>
<comment type="caution">
    <text evidence="2">The sequence shown here is derived from an EMBL/GenBank/DDBJ whole genome shotgun (WGS) entry which is preliminary data.</text>
</comment>
<proteinExistence type="predicted"/>
<protein>
    <submittedName>
        <fullName evidence="2">Kinase-like domain-containing protein</fullName>
    </submittedName>
</protein>
<evidence type="ECO:0000259" key="1">
    <source>
        <dbReference type="Pfam" id="PF01636"/>
    </source>
</evidence>
<accession>A0A9P9EQQ7</accession>
<name>A0A9P9EQQ7_9HYPO</name>
<dbReference type="Pfam" id="PF01636">
    <property type="entry name" value="APH"/>
    <property type="match status" value="1"/>
</dbReference>
<dbReference type="PANTHER" id="PTHR47829:SF1">
    <property type="entry name" value="HAD FAMILY PHOSPHATASE"/>
    <property type="match status" value="1"/>
</dbReference>
<sequence length="382" mass="42949">MSFIADSTTGSQHALDDEALGRYLLQIGKIPNLQGPVVTTKIGYGQSNPTYYIDDAAGSRFILRKKPPGQSISPVAHQIHREYRVLQALGSVEGFPVPKVFNFCNDSSIIGTTFYAIVMEFVKGRILADSNLSELSPTDRRKAWFSAIETLAWLHSLDPDSIGLEGYGKKSNFYRRHCRTWSRVESQQAAVIDATTGKALGRAHDKYDVLMDYVRDNSPGERYAIILHPTEPRVIAVLDWELSTIGHPLMDLVFHVSPFFEDYVTFQTQASSPIEPLPPKAEGQKPSLRPELDALLNRYAELVSFDLRKDGGGKDWQIATIFQYVRAGTVSHGIQARTISGQASSTSSHMYFDKTKKFLDAAFQRMQRMQRIKERRAELSRI</sequence>
<dbReference type="AlphaFoldDB" id="A0A9P9EQQ7"/>
<evidence type="ECO:0000313" key="3">
    <source>
        <dbReference type="Proteomes" id="UP000717696"/>
    </source>
</evidence>
<dbReference type="InterPro" id="IPR011009">
    <property type="entry name" value="Kinase-like_dom_sf"/>
</dbReference>
<dbReference type="GO" id="GO:0016301">
    <property type="term" value="F:kinase activity"/>
    <property type="evidence" value="ECO:0007669"/>
    <property type="project" value="UniProtKB-KW"/>
</dbReference>
<organism evidence="2 3">
    <name type="scientific">Dactylonectria estremocensis</name>
    <dbReference type="NCBI Taxonomy" id="1079267"/>
    <lineage>
        <taxon>Eukaryota</taxon>
        <taxon>Fungi</taxon>
        <taxon>Dikarya</taxon>
        <taxon>Ascomycota</taxon>
        <taxon>Pezizomycotina</taxon>
        <taxon>Sordariomycetes</taxon>
        <taxon>Hypocreomycetidae</taxon>
        <taxon>Hypocreales</taxon>
        <taxon>Nectriaceae</taxon>
        <taxon>Dactylonectria</taxon>
    </lineage>
</organism>
<dbReference type="InterPro" id="IPR052898">
    <property type="entry name" value="ACAD10-like"/>
</dbReference>